<organism evidence="1 2">
    <name type="scientific">Vibrio atlanticus (strain LGP32)</name>
    <name type="common">Vibrio splendidus (strain Mel32)</name>
    <dbReference type="NCBI Taxonomy" id="575788"/>
    <lineage>
        <taxon>Bacteria</taxon>
        <taxon>Pseudomonadati</taxon>
        <taxon>Pseudomonadota</taxon>
        <taxon>Gammaproteobacteria</taxon>
        <taxon>Vibrionales</taxon>
        <taxon>Vibrionaceae</taxon>
        <taxon>Vibrio</taxon>
    </lineage>
</organism>
<protein>
    <submittedName>
        <fullName evidence="1">Uncharacterized protein</fullName>
    </submittedName>
</protein>
<evidence type="ECO:0000313" key="2">
    <source>
        <dbReference type="Proteomes" id="UP000009100"/>
    </source>
</evidence>
<evidence type="ECO:0000313" key="1">
    <source>
        <dbReference type="EMBL" id="CAV17520.1"/>
    </source>
</evidence>
<accession>B7VJ66</accession>
<name>B7VJ66_VIBA3</name>
<dbReference type="AlphaFoldDB" id="B7VJ66"/>
<reference evidence="1 2" key="1">
    <citation type="submission" date="2009-02" db="EMBL/GenBank/DDBJ databases">
        <title>Vibrio splendidus str. LGP32 complete genome.</title>
        <authorList>
            <person name="Mazel D."/>
            <person name="Le Roux F."/>
        </authorList>
    </citation>
    <scope>NUCLEOTIDE SEQUENCE [LARGE SCALE GENOMIC DNA]</scope>
    <source>
        <strain evidence="1 2">LGP32</strain>
    </source>
</reference>
<dbReference type="KEGG" id="vsp:VS_0515"/>
<proteinExistence type="predicted"/>
<dbReference type="HOGENOM" id="CLU_3067545_0_0_6"/>
<gene>
    <name evidence="1" type="ordered locus">VS_0515</name>
</gene>
<dbReference type="Proteomes" id="UP000009100">
    <property type="component" value="Chromosome 1"/>
</dbReference>
<sequence length="53" mass="6464">MLDLALNDEPHSVNDNAIWLQLFRFDMINHQLQRLIATKLVNIKLKRKMYRFH</sequence>
<dbReference type="EMBL" id="FM954972">
    <property type="protein sequence ID" value="CAV17520.1"/>
    <property type="molecule type" value="Genomic_DNA"/>
</dbReference>